<keyword evidence="3" id="KW-1185">Reference proteome</keyword>
<evidence type="ECO:0000313" key="3">
    <source>
        <dbReference type="Proteomes" id="UP001458880"/>
    </source>
</evidence>
<organism evidence="2 3">
    <name type="scientific">Popillia japonica</name>
    <name type="common">Japanese beetle</name>
    <dbReference type="NCBI Taxonomy" id="7064"/>
    <lineage>
        <taxon>Eukaryota</taxon>
        <taxon>Metazoa</taxon>
        <taxon>Ecdysozoa</taxon>
        <taxon>Arthropoda</taxon>
        <taxon>Hexapoda</taxon>
        <taxon>Insecta</taxon>
        <taxon>Pterygota</taxon>
        <taxon>Neoptera</taxon>
        <taxon>Endopterygota</taxon>
        <taxon>Coleoptera</taxon>
        <taxon>Polyphaga</taxon>
        <taxon>Scarabaeiformia</taxon>
        <taxon>Scarabaeidae</taxon>
        <taxon>Rutelinae</taxon>
        <taxon>Popillia</taxon>
    </lineage>
</organism>
<keyword evidence="1" id="KW-0472">Membrane</keyword>
<dbReference type="Proteomes" id="UP001458880">
    <property type="component" value="Unassembled WGS sequence"/>
</dbReference>
<keyword evidence="1" id="KW-0812">Transmembrane</keyword>
<feature type="transmembrane region" description="Helical" evidence="1">
    <location>
        <begin position="29"/>
        <end position="49"/>
    </location>
</feature>
<accession>A0AAW1KFG9</accession>
<keyword evidence="1" id="KW-1133">Transmembrane helix</keyword>
<feature type="transmembrane region" description="Helical" evidence="1">
    <location>
        <begin position="83"/>
        <end position="102"/>
    </location>
</feature>
<reference evidence="2 3" key="1">
    <citation type="journal article" date="2024" name="BMC Genomics">
        <title>De novo assembly and annotation of Popillia japonica's genome with initial clues to its potential as an invasive pest.</title>
        <authorList>
            <person name="Cucini C."/>
            <person name="Boschi S."/>
            <person name="Funari R."/>
            <person name="Cardaioli E."/>
            <person name="Iannotti N."/>
            <person name="Marturano G."/>
            <person name="Paoli F."/>
            <person name="Bruttini M."/>
            <person name="Carapelli A."/>
            <person name="Frati F."/>
            <person name="Nardi F."/>
        </authorList>
    </citation>
    <scope>NUCLEOTIDE SEQUENCE [LARGE SCALE GENOMIC DNA]</scope>
    <source>
        <strain evidence="2">DMR45628</strain>
    </source>
</reference>
<dbReference type="AlphaFoldDB" id="A0AAW1KFG9"/>
<gene>
    <name evidence="2" type="ORF">QE152_g24554</name>
</gene>
<protein>
    <submittedName>
        <fullName evidence="2">Uncharacterized protein</fullName>
    </submittedName>
</protein>
<dbReference type="EMBL" id="JASPKY010000253">
    <property type="protein sequence ID" value="KAK9716760.1"/>
    <property type="molecule type" value="Genomic_DNA"/>
</dbReference>
<comment type="caution">
    <text evidence="2">The sequence shown here is derived from an EMBL/GenBank/DDBJ whole genome shotgun (WGS) entry which is preliminary data.</text>
</comment>
<name>A0AAW1KFG9_POPJA</name>
<proteinExistence type="predicted"/>
<sequence>MSTASTIIIKKPVTGYPNKFSHLKEYSTNLIAICLWGIAAIVTAANMSISPNATGISVSVKTQDVLLMLAMTYMLGKGLRESNYLLVIPWIVLSCWNMYHVHYTSLVEMGQVLRETRTIAKLPWIALCMDLLGLVMRLTLTVRIAHLAANQWCNRKLETQLKKKKIDKRY</sequence>
<evidence type="ECO:0000313" key="2">
    <source>
        <dbReference type="EMBL" id="KAK9716760.1"/>
    </source>
</evidence>
<evidence type="ECO:0000256" key="1">
    <source>
        <dbReference type="SAM" id="Phobius"/>
    </source>
</evidence>